<evidence type="ECO:0000313" key="7">
    <source>
        <dbReference type="Proteomes" id="UP000534294"/>
    </source>
</evidence>
<dbReference type="EMBL" id="JACHIF010000001">
    <property type="protein sequence ID" value="MBB5036806.1"/>
    <property type="molecule type" value="Genomic_DNA"/>
</dbReference>
<dbReference type="AlphaFoldDB" id="A0A7W7YIM1"/>
<dbReference type="Gene3D" id="1.10.287.130">
    <property type="match status" value="1"/>
</dbReference>
<evidence type="ECO:0000259" key="5">
    <source>
        <dbReference type="PROSITE" id="PS50109"/>
    </source>
</evidence>
<gene>
    <name evidence="6" type="ORF">HNQ64_001040</name>
</gene>
<dbReference type="Pfam" id="PF02518">
    <property type="entry name" value="HATPase_c"/>
    <property type="match status" value="1"/>
</dbReference>
<keyword evidence="4 6" id="KW-0418">Kinase</keyword>
<accession>A0A7W7YIM1</accession>
<dbReference type="PROSITE" id="PS50109">
    <property type="entry name" value="HIS_KIN"/>
    <property type="match status" value="1"/>
</dbReference>
<reference evidence="6 7" key="1">
    <citation type="submission" date="2020-08" db="EMBL/GenBank/DDBJ databases">
        <title>Genomic Encyclopedia of Type Strains, Phase IV (KMG-IV): sequencing the most valuable type-strain genomes for metagenomic binning, comparative biology and taxonomic classification.</title>
        <authorList>
            <person name="Goeker M."/>
        </authorList>
    </citation>
    <scope>NUCLEOTIDE SEQUENCE [LARGE SCALE GENOMIC DNA]</scope>
    <source>
        <strain evidence="6 7">DSM 12251</strain>
    </source>
</reference>
<keyword evidence="7" id="KW-1185">Reference proteome</keyword>
<evidence type="ECO:0000313" key="6">
    <source>
        <dbReference type="EMBL" id="MBB5036806.1"/>
    </source>
</evidence>
<evidence type="ECO:0000256" key="2">
    <source>
        <dbReference type="ARBA" id="ARBA00012438"/>
    </source>
</evidence>
<dbReference type="PANTHER" id="PTHR42878">
    <property type="entry name" value="TWO-COMPONENT HISTIDINE KINASE"/>
    <property type="match status" value="1"/>
</dbReference>
<keyword evidence="3" id="KW-0808">Transferase</keyword>
<dbReference type="GO" id="GO:0000156">
    <property type="term" value="F:phosphorelay response regulator activity"/>
    <property type="evidence" value="ECO:0007669"/>
    <property type="project" value="TreeGrafter"/>
</dbReference>
<dbReference type="SUPFAM" id="SSF47384">
    <property type="entry name" value="Homodimeric domain of signal transducing histidine kinase"/>
    <property type="match status" value="1"/>
</dbReference>
<dbReference type="SMART" id="SM00387">
    <property type="entry name" value="HATPase_c"/>
    <property type="match status" value="1"/>
</dbReference>
<dbReference type="EC" id="2.7.13.3" evidence="2"/>
<dbReference type="InterPro" id="IPR003594">
    <property type="entry name" value="HATPase_dom"/>
</dbReference>
<dbReference type="SUPFAM" id="SSF55874">
    <property type="entry name" value="ATPase domain of HSP90 chaperone/DNA topoisomerase II/histidine kinase"/>
    <property type="match status" value="1"/>
</dbReference>
<dbReference type="InterPro" id="IPR005467">
    <property type="entry name" value="His_kinase_dom"/>
</dbReference>
<protein>
    <recommendedName>
        <fullName evidence="2">histidine kinase</fullName>
        <ecNumber evidence="2">2.7.13.3</ecNumber>
    </recommendedName>
</protein>
<name>A0A7W7YIM1_9BACT</name>
<dbReference type="PANTHER" id="PTHR42878:SF14">
    <property type="entry name" value="OSMOLARITY TWO-COMPONENT SYSTEM PROTEIN SSK1"/>
    <property type="match status" value="1"/>
</dbReference>
<dbReference type="CDD" id="cd00082">
    <property type="entry name" value="HisKA"/>
    <property type="match status" value="1"/>
</dbReference>
<feature type="domain" description="Histidine kinase" evidence="5">
    <location>
        <begin position="135"/>
        <end position="345"/>
    </location>
</feature>
<dbReference type="GO" id="GO:0000155">
    <property type="term" value="F:phosphorelay sensor kinase activity"/>
    <property type="evidence" value="ECO:0007669"/>
    <property type="project" value="InterPro"/>
</dbReference>
<sequence length="352" mass="38653">MLTAYLLFAERNATATEAAQAGISRAFPGAEVITASGVDEAVILSVKGAQTLLILVEPALGELELALKLSSEEGLARWPVVCLGGSVHSQDLTVIPAEDWHPPLLAQVFSAALQRHELIRENARLRGDLLTFARRISHDLRTPLSGIFTTAELLKEILSDQSEEDAALTTPLFDSTQAVLRLIERTSQVARATVEPRPKETADMGQVAWAGRQAVERQAMKAGVRLQEAETWPHIQGVTAWLEIIWANLLQQAVQRSISGMTVEMQWKELPAEYEFSVQDQGPELKEEQRLGLFWPFEKLHQGHSAKNLELPIARRLVELQGGRCGCEPVAGGGMRFFFTLPKESAVLVAAA</sequence>
<dbReference type="Proteomes" id="UP000534294">
    <property type="component" value="Unassembled WGS sequence"/>
</dbReference>
<comment type="caution">
    <text evidence="6">The sequence shown here is derived from an EMBL/GenBank/DDBJ whole genome shotgun (WGS) entry which is preliminary data.</text>
</comment>
<dbReference type="InterPro" id="IPR036890">
    <property type="entry name" value="HATPase_C_sf"/>
</dbReference>
<proteinExistence type="predicted"/>
<comment type="catalytic activity">
    <reaction evidence="1">
        <text>ATP + protein L-histidine = ADP + protein N-phospho-L-histidine.</text>
        <dbReference type="EC" id="2.7.13.3"/>
    </reaction>
</comment>
<dbReference type="SMART" id="SM00388">
    <property type="entry name" value="HisKA"/>
    <property type="match status" value="1"/>
</dbReference>
<dbReference type="InterPro" id="IPR050351">
    <property type="entry name" value="BphY/WalK/GraS-like"/>
</dbReference>
<dbReference type="InterPro" id="IPR036097">
    <property type="entry name" value="HisK_dim/P_sf"/>
</dbReference>
<dbReference type="InterPro" id="IPR003661">
    <property type="entry name" value="HisK_dim/P_dom"/>
</dbReference>
<dbReference type="Pfam" id="PF00512">
    <property type="entry name" value="HisKA"/>
    <property type="match status" value="1"/>
</dbReference>
<dbReference type="RefSeq" id="WP_184205980.1">
    <property type="nucleotide sequence ID" value="NZ_JACHIF010000001.1"/>
</dbReference>
<organism evidence="6 7">
    <name type="scientific">Prosthecobacter dejongeii</name>
    <dbReference type="NCBI Taxonomy" id="48465"/>
    <lineage>
        <taxon>Bacteria</taxon>
        <taxon>Pseudomonadati</taxon>
        <taxon>Verrucomicrobiota</taxon>
        <taxon>Verrucomicrobiia</taxon>
        <taxon>Verrucomicrobiales</taxon>
        <taxon>Verrucomicrobiaceae</taxon>
        <taxon>Prosthecobacter</taxon>
    </lineage>
</organism>
<evidence type="ECO:0000256" key="4">
    <source>
        <dbReference type="ARBA" id="ARBA00022777"/>
    </source>
</evidence>
<dbReference type="GO" id="GO:0007234">
    <property type="term" value="P:osmosensory signaling via phosphorelay pathway"/>
    <property type="evidence" value="ECO:0007669"/>
    <property type="project" value="TreeGrafter"/>
</dbReference>
<dbReference type="Gene3D" id="3.30.565.10">
    <property type="entry name" value="Histidine kinase-like ATPase, C-terminal domain"/>
    <property type="match status" value="1"/>
</dbReference>
<dbReference type="GO" id="GO:0030295">
    <property type="term" value="F:protein kinase activator activity"/>
    <property type="evidence" value="ECO:0007669"/>
    <property type="project" value="TreeGrafter"/>
</dbReference>
<evidence type="ECO:0000256" key="1">
    <source>
        <dbReference type="ARBA" id="ARBA00000085"/>
    </source>
</evidence>
<evidence type="ECO:0000256" key="3">
    <source>
        <dbReference type="ARBA" id="ARBA00022679"/>
    </source>
</evidence>